<keyword evidence="5" id="KW-1185">Reference proteome</keyword>
<dbReference type="InterPro" id="IPR037293">
    <property type="entry name" value="Gal_Oxidase_central_sf"/>
</dbReference>
<protein>
    <submittedName>
        <fullName evidence="4">5242_t:CDS:1</fullName>
    </submittedName>
</protein>
<dbReference type="InterPro" id="IPR014756">
    <property type="entry name" value="Ig_E-set"/>
</dbReference>
<dbReference type="Pfam" id="PF09118">
    <property type="entry name" value="GO-like_E_set"/>
    <property type="match status" value="1"/>
</dbReference>
<dbReference type="SUPFAM" id="SSF81296">
    <property type="entry name" value="E set domains"/>
    <property type="match status" value="1"/>
</dbReference>
<sequence length="487" mass="53883">MVIVDKSENNPVKRKNGWPGISAEYDLRTNKFRVLDLGSNTFCSAVETGGAEPDKGTQTSSGFLGIRLWTPCVNNQCNWVEKTSYLSSARWYNTLTTLPDGRVFILSGCTAATAINTVAYQNPTYEFFPKDNTPPGVPFDFLLKTFPFDLYPHVVVLPYGTRLFIFSGTKACVWDYRTKKYILGPNDIPALKGPPRTYPLTGTGLLLPLTYENNYRPDFMICGGGQKYGDMNAVADNTCGRIDLSVAKPTWDMDTFVIPRVMGDGVCLADGKILFVNGAGKGYAGYTDNPVLIPLLYDPNPATPKNKRWTRLTGSKIARMYHSVANLLPDGTVFITGSNPNGNYRKNDGVLKYPTEYRVEIFTPPYLLTNTPRPNIVTFAGVGNFNQINPVRIGYGKTFTVRIRLPVGVKPVITSAVINLGFQTHSVHMSQRYVKLQVAQVNNGGNGYWNVNIRMVPRSNVMTPGRCYVYLLHAGKPANTAVEIMLG</sequence>
<evidence type="ECO:0000313" key="4">
    <source>
        <dbReference type="EMBL" id="CAG8581347.1"/>
    </source>
</evidence>
<dbReference type="Gene3D" id="2.130.10.80">
    <property type="entry name" value="Galactose oxidase/kelch, beta-propeller"/>
    <property type="match status" value="1"/>
</dbReference>
<evidence type="ECO:0000256" key="1">
    <source>
        <dbReference type="ARBA" id="ARBA00022729"/>
    </source>
</evidence>
<proteinExistence type="predicted"/>
<keyword evidence="1" id="KW-0732">Signal</keyword>
<dbReference type="EMBL" id="CAJVPK010001308">
    <property type="protein sequence ID" value="CAG8581347.1"/>
    <property type="molecule type" value="Genomic_DNA"/>
</dbReference>
<dbReference type="Pfam" id="PF07250">
    <property type="entry name" value="Glyoxal_oxid_N"/>
    <property type="match status" value="1"/>
</dbReference>
<dbReference type="SUPFAM" id="SSF50965">
    <property type="entry name" value="Galactose oxidase, central domain"/>
    <property type="match status" value="1"/>
</dbReference>
<evidence type="ECO:0000259" key="2">
    <source>
        <dbReference type="Pfam" id="PF07250"/>
    </source>
</evidence>
<dbReference type="OrthoDB" id="2019572at2759"/>
<accession>A0A9N9BUA7</accession>
<feature type="domain" description="Glyoxal oxidase N-terminal" evidence="2">
    <location>
        <begin position="22"/>
        <end position="366"/>
    </location>
</feature>
<dbReference type="AlphaFoldDB" id="A0A9N9BUA7"/>
<evidence type="ECO:0000259" key="3">
    <source>
        <dbReference type="Pfam" id="PF09118"/>
    </source>
</evidence>
<name>A0A9N9BUA7_9GLOM</name>
<dbReference type="Proteomes" id="UP000789706">
    <property type="component" value="Unassembled WGS sequence"/>
</dbReference>
<reference evidence="4" key="1">
    <citation type="submission" date="2021-06" db="EMBL/GenBank/DDBJ databases">
        <authorList>
            <person name="Kallberg Y."/>
            <person name="Tangrot J."/>
            <person name="Rosling A."/>
        </authorList>
    </citation>
    <scope>NUCLEOTIDE SEQUENCE</scope>
    <source>
        <strain evidence="4">AZ414A</strain>
    </source>
</reference>
<organism evidence="4 5">
    <name type="scientific">Diversispora eburnea</name>
    <dbReference type="NCBI Taxonomy" id="1213867"/>
    <lineage>
        <taxon>Eukaryota</taxon>
        <taxon>Fungi</taxon>
        <taxon>Fungi incertae sedis</taxon>
        <taxon>Mucoromycota</taxon>
        <taxon>Glomeromycotina</taxon>
        <taxon>Glomeromycetes</taxon>
        <taxon>Diversisporales</taxon>
        <taxon>Diversisporaceae</taxon>
        <taxon>Diversispora</taxon>
    </lineage>
</organism>
<dbReference type="InterPro" id="IPR013783">
    <property type="entry name" value="Ig-like_fold"/>
</dbReference>
<dbReference type="InterPro" id="IPR009880">
    <property type="entry name" value="Glyoxal_oxidase_N"/>
</dbReference>
<comment type="caution">
    <text evidence="4">The sequence shown here is derived from an EMBL/GenBank/DDBJ whole genome shotgun (WGS) entry which is preliminary data.</text>
</comment>
<dbReference type="InterPro" id="IPR011043">
    <property type="entry name" value="Gal_Oxase/kelch_b-propeller"/>
</dbReference>
<feature type="domain" description="Galactose oxidase-like Early set" evidence="3">
    <location>
        <begin position="387"/>
        <end position="479"/>
    </location>
</feature>
<dbReference type="InterPro" id="IPR015202">
    <property type="entry name" value="GO-like_E_set"/>
</dbReference>
<dbReference type="PANTHER" id="PTHR32208">
    <property type="entry name" value="SECRETED PROTEIN-RELATED"/>
    <property type="match status" value="1"/>
</dbReference>
<dbReference type="PANTHER" id="PTHR32208:SF21">
    <property type="entry name" value="LOW QUALITY PROTEIN: ALDEHYDE OXIDASE GLOX-LIKE"/>
    <property type="match status" value="1"/>
</dbReference>
<evidence type="ECO:0000313" key="5">
    <source>
        <dbReference type="Proteomes" id="UP000789706"/>
    </source>
</evidence>
<dbReference type="Gene3D" id="2.60.40.10">
    <property type="entry name" value="Immunoglobulins"/>
    <property type="match status" value="1"/>
</dbReference>
<gene>
    <name evidence="4" type="ORF">DEBURN_LOCUS8587</name>
</gene>